<comment type="caution">
    <text evidence="2">The sequence shown here is derived from an EMBL/GenBank/DDBJ whole genome shotgun (WGS) entry which is preliminary data.</text>
</comment>
<evidence type="ECO:0000313" key="3">
    <source>
        <dbReference type="Proteomes" id="UP000530928"/>
    </source>
</evidence>
<evidence type="ECO:0000313" key="2">
    <source>
        <dbReference type="EMBL" id="MBA2897750.1"/>
    </source>
</evidence>
<gene>
    <name evidence="2" type="ORF">HNR30_009156</name>
</gene>
<dbReference type="EMBL" id="JACDUR010000013">
    <property type="protein sequence ID" value="MBA2897750.1"/>
    <property type="molecule type" value="Genomic_DNA"/>
</dbReference>
<evidence type="ECO:0000256" key="1">
    <source>
        <dbReference type="SAM" id="MobiDB-lite"/>
    </source>
</evidence>
<sequence length="138" mass="15473">MMFDLVRTAVTATRSAIGAPFRGMWEIIRTYVDRKAACQFERERRTTLQGLPEIMMDGIEIYDRRSDGSVLYVRALAHAGQEDDLLRRIALHEDTVSQAIVLEDAEADQLPNGPPTRLSALEPGSRPIVLRPKPDAEP</sequence>
<dbReference type="Proteomes" id="UP000530928">
    <property type="component" value="Unassembled WGS sequence"/>
</dbReference>
<name>A0A7W0CV04_9ACTN</name>
<accession>A0A7W0CV04</accession>
<proteinExistence type="predicted"/>
<organism evidence="2 3">
    <name type="scientific">Nonomuraea soli</name>
    <dbReference type="NCBI Taxonomy" id="1032476"/>
    <lineage>
        <taxon>Bacteria</taxon>
        <taxon>Bacillati</taxon>
        <taxon>Actinomycetota</taxon>
        <taxon>Actinomycetes</taxon>
        <taxon>Streptosporangiales</taxon>
        <taxon>Streptosporangiaceae</taxon>
        <taxon>Nonomuraea</taxon>
    </lineage>
</organism>
<reference evidence="2 3" key="1">
    <citation type="submission" date="2020-07" db="EMBL/GenBank/DDBJ databases">
        <title>Genomic Encyclopedia of Type Strains, Phase IV (KMG-IV): sequencing the most valuable type-strain genomes for metagenomic binning, comparative biology and taxonomic classification.</title>
        <authorList>
            <person name="Goeker M."/>
        </authorList>
    </citation>
    <scope>NUCLEOTIDE SEQUENCE [LARGE SCALE GENOMIC DNA]</scope>
    <source>
        <strain evidence="2 3">DSM 45533</strain>
    </source>
</reference>
<keyword evidence="3" id="KW-1185">Reference proteome</keyword>
<dbReference type="AlphaFoldDB" id="A0A7W0CV04"/>
<feature type="region of interest" description="Disordered" evidence="1">
    <location>
        <begin position="105"/>
        <end position="138"/>
    </location>
</feature>
<dbReference type="RefSeq" id="WP_181616429.1">
    <property type="nucleotide sequence ID" value="NZ_BAABAM010000015.1"/>
</dbReference>
<protein>
    <submittedName>
        <fullName evidence="2">Uncharacterized protein</fullName>
    </submittedName>
</protein>